<dbReference type="EnsemblMetazoa" id="AMEC014197-RA">
    <property type="protein sequence ID" value="AMEC014197-PA"/>
    <property type="gene ID" value="AMEC014197"/>
</dbReference>
<keyword evidence="3" id="KW-1185">Reference proteome</keyword>
<protein>
    <submittedName>
        <fullName evidence="2">Uncharacterized protein</fullName>
    </submittedName>
</protein>
<reference evidence="3" key="1">
    <citation type="submission" date="2014-01" db="EMBL/GenBank/DDBJ databases">
        <title>The Genome Sequence of Anopheles melas CM1001059_A (V2).</title>
        <authorList>
            <consortium name="The Broad Institute Genomics Platform"/>
            <person name="Neafsey D.E."/>
            <person name="Besansky N."/>
            <person name="Howell P."/>
            <person name="Walton C."/>
            <person name="Young S.K."/>
            <person name="Zeng Q."/>
            <person name="Gargeya S."/>
            <person name="Fitzgerald M."/>
            <person name="Haas B."/>
            <person name="Abouelleil A."/>
            <person name="Allen A.W."/>
            <person name="Alvarado L."/>
            <person name="Arachchi H.M."/>
            <person name="Berlin A.M."/>
            <person name="Chapman S.B."/>
            <person name="Gainer-Dewar J."/>
            <person name="Goldberg J."/>
            <person name="Griggs A."/>
            <person name="Gujja S."/>
            <person name="Hansen M."/>
            <person name="Howarth C."/>
            <person name="Imamovic A."/>
            <person name="Ireland A."/>
            <person name="Larimer J."/>
            <person name="McCowan C."/>
            <person name="Murphy C."/>
            <person name="Pearson M."/>
            <person name="Poon T.W."/>
            <person name="Priest M."/>
            <person name="Roberts A."/>
            <person name="Saif S."/>
            <person name="Shea T."/>
            <person name="Sisk P."/>
            <person name="Sykes S."/>
            <person name="Wortman J."/>
            <person name="Nusbaum C."/>
            <person name="Birren B."/>
        </authorList>
    </citation>
    <scope>NUCLEOTIDE SEQUENCE [LARGE SCALE GENOMIC DNA]</scope>
    <source>
        <strain evidence="3">CM1001059</strain>
    </source>
</reference>
<organism evidence="2 3">
    <name type="scientific">Anopheles melas</name>
    <dbReference type="NCBI Taxonomy" id="34690"/>
    <lineage>
        <taxon>Eukaryota</taxon>
        <taxon>Metazoa</taxon>
        <taxon>Ecdysozoa</taxon>
        <taxon>Arthropoda</taxon>
        <taxon>Hexapoda</taxon>
        <taxon>Insecta</taxon>
        <taxon>Pterygota</taxon>
        <taxon>Neoptera</taxon>
        <taxon>Endopterygota</taxon>
        <taxon>Diptera</taxon>
        <taxon>Nematocera</taxon>
        <taxon>Culicoidea</taxon>
        <taxon>Culicidae</taxon>
        <taxon>Anophelinae</taxon>
        <taxon>Anopheles</taxon>
    </lineage>
</organism>
<dbReference type="VEuPathDB" id="VectorBase:AMEC014197"/>
<sequence>MAQGFKFDRFDQNPKQIGLERGVSMEKLRYDAGGSGSFHDHSSNGTEHVMPQRPMDHQFRSLDRHLPLELQYGNSQQQRQRSQEMEFIKQQLLPVIARNKETNSLNRQMGLSKDDLRTRRRSSHDESLFSMNNSGECGVKL</sequence>
<dbReference type="STRING" id="34690.A0A182U5D4"/>
<feature type="region of interest" description="Disordered" evidence="1">
    <location>
        <begin position="114"/>
        <end position="141"/>
    </location>
</feature>
<reference evidence="2" key="2">
    <citation type="submission" date="2020-05" db="UniProtKB">
        <authorList>
            <consortium name="EnsemblMetazoa"/>
        </authorList>
    </citation>
    <scope>IDENTIFICATION</scope>
    <source>
        <strain evidence="2">CM1001059</strain>
    </source>
</reference>
<feature type="region of interest" description="Disordered" evidence="1">
    <location>
        <begin position="1"/>
        <end position="51"/>
    </location>
</feature>
<name>A0A182U5D4_9DIPT</name>
<evidence type="ECO:0000313" key="2">
    <source>
        <dbReference type="EnsemblMetazoa" id="AMEC014197-PA"/>
    </source>
</evidence>
<dbReference type="AlphaFoldDB" id="A0A182U5D4"/>
<feature type="compositionally biased region" description="Basic and acidic residues" evidence="1">
    <location>
        <begin position="114"/>
        <end position="127"/>
    </location>
</feature>
<accession>A0A182U5D4</accession>
<proteinExistence type="predicted"/>
<feature type="compositionally biased region" description="Basic and acidic residues" evidence="1">
    <location>
        <begin position="1"/>
        <end position="12"/>
    </location>
</feature>
<evidence type="ECO:0000256" key="1">
    <source>
        <dbReference type="SAM" id="MobiDB-lite"/>
    </source>
</evidence>
<evidence type="ECO:0000313" key="3">
    <source>
        <dbReference type="Proteomes" id="UP000075902"/>
    </source>
</evidence>
<dbReference type="Proteomes" id="UP000075902">
    <property type="component" value="Unassembled WGS sequence"/>
</dbReference>